<dbReference type="GO" id="GO:0035312">
    <property type="term" value="F:5'-3' DNA exonuclease activity"/>
    <property type="evidence" value="ECO:0007669"/>
    <property type="project" value="TreeGrafter"/>
</dbReference>
<evidence type="ECO:0000313" key="1">
    <source>
        <dbReference type="EMBL" id="HIV00412.1"/>
    </source>
</evidence>
<reference evidence="1" key="2">
    <citation type="journal article" date="2021" name="PeerJ">
        <title>Extensive microbial diversity within the chicken gut microbiome revealed by metagenomics and culture.</title>
        <authorList>
            <person name="Gilroy R."/>
            <person name="Ravi A."/>
            <person name="Getino M."/>
            <person name="Pursley I."/>
            <person name="Horton D.L."/>
            <person name="Alikhan N.F."/>
            <person name="Baker D."/>
            <person name="Gharbi K."/>
            <person name="Hall N."/>
            <person name="Watson M."/>
            <person name="Adriaenssens E.M."/>
            <person name="Foster-Nyarko E."/>
            <person name="Jarju S."/>
            <person name="Secka A."/>
            <person name="Antonio M."/>
            <person name="Oren A."/>
            <person name="Chaudhuri R.R."/>
            <person name="La Ragione R."/>
            <person name="Hildebrand F."/>
            <person name="Pallen M.J."/>
        </authorList>
    </citation>
    <scope>NUCLEOTIDE SEQUENCE</scope>
    <source>
        <strain evidence="1">23406</strain>
    </source>
</reference>
<sequence>MQTIIRRFIPKEQEKTYLYLPFEVPSNTASIAIGYRYEGDDGGSLPNAEKNCIDLGVIAPDGSDLGGRGSSVHYAYISPSYSTDGFRTCDLRPGTYQVLLGAYLVRQEGVEVEITITVTSGSKSYFRGDTHIHTTRSDGVKKLWQIPRLLQKRRLQFGFITDHNQKLTDISLPQSRRALLIAGYEWTNYHGHVNFLGVDAPFDGTYAIDTPQELLRYCRQAKERGAMVSVNHPTCCYCPFRFDVEAFDFDGMEVWNGPMRINNLQAVELWDGLLQKGKKIVALGGSDYHRDYFVLKMLGAPCVEVEAERLSADSILQAVKEGKVTIYDRPDRARLTLAAGEATTGDTVAWQQGMAVKAVAEKLKKGETLRLIANGRTIAERTAKRTGRVELSATIEERGYVRAEIRYRKKGLSLLLHKLVMSVMIPSEAKLPVPPFLRAMTNPIYLD</sequence>
<gene>
    <name evidence="1" type="ORF">IAB14_04805</name>
</gene>
<proteinExistence type="predicted"/>
<dbReference type="NCBIfam" id="NF038032">
    <property type="entry name" value="CehA_McbA_metalo"/>
    <property type="match status" value="1"/>
</dbReference>
<name>A0A9D1ND31_9FIRM</name>
<protein>
    <submittedName>
        <fullName evidence="1">CehA/McbA family metallohydrolase</fullName>
    </submittedName>
</protein>
<evidence type="ECO:0000313" key="2">
    <source>
        <dbReference type="Proteomes" id="UP000886891"/>
    </source>
</evidence>
<dbReference type="PANTHER" id="PTHR42924">
    <property type="entry name" value="EXONUCLEASE"/>
    <property type="match status" value="1"/>
</dbReference>
<comment type="caution">
    <text evidence="1">The sequence shown here is derived from an EMBL/GenBank/DDBJ whole genome shotgun (WGS) entry which is preliminary data.</text>
</comment>
<organism evidence="1 2">
    <name type="scientific">Candidatus Stercoripulliclostridium merdipullorum</name>
    <dbReference type="NCBI Taxonomy" id="2840952"/>
    <lineage>
        <taxon>Bacteria</taxon>
        <taxon>Bacillati</taxon>
        <taxon>Bacillota</taxon>
        <taxon>Clostridia</taxon>
        <taxon>Eubacteriales</taxon>
        <taxon>Candidatus Stercoripulliclostridium</taxon>
    </lineage>
</organism>
<dbReference type="SUPFAM" id="SSF89550">
    <property type="entry name" value="PHP domain-like"/>
    <property type="match status" value="1"/>
</dbReference>
<accession>A0A9D1ND31</accession>
<dbReference type="Proteomes" id="UP000886891">
    <property type="component" value="Unassembled WGS sequence"/>
</dbReference>
<reference evidence="1" key="1">
    <citation type="submission" date="2020-10" db="EMBL/GenBank/DDBJ databases">
        <authorList>
            <person name="Gilroy R."/>
        </authorList>
    </citation>
    <scope>NUCLEOTIDE SEQUENCE</scope>
    <source>
        <strain evidence="1">23406</strain>
    </source>
</reference>
<dbReference type="PANTHER" id="PTHR42924:SF3">
    <property type="entry name" value="POLYMERASE_HISTIDINOL PHOSPHATASE N-TERMINAL DOMAIN-CONTAINING PROTEIN"/>
    <property type="match status" value="1"/>
</dbReference>
<dbReference type="InterPro" id="IPR052018">
    <property type="entry name" value="PHP_domain"/>
</dbReference>
<dbReference type="GO" id="GO:0004534">
    <property type="term" value="F:5'-3' RNA exonuclease activity"/>
    <property type="evidence" value="ECO:0007669"/>
    <property type="project" value="TreeGrafter"/>
</dbReference>
<dbReference type="AlphaFoldDB" id="A0A9D1ND31"/>
<dbReference type="Gene3D" id="3.20.20.140">
    <property type="entry name" value="Metal-dependent hydrolases"/>
    <property type="match status" value="1"/>
</dbReference>
<dbReference type="EMBL" id="DVOH01000037">
    <property type="protein sequence ID" value="HIV00412.1"/>
    <property type="molecule type" value="Genomic_DNA"/>
</dbReference>
<dbReference type="InterPro" id="IPR016195">
    <property type="entry name" value="Pol/histidinol_Pase-like"/>
</dbReference>